<protein>
    <submittedName>
        <fullName evidence="3">Signal transduction protein with CBS domains</fullName>
    </submittedName>
</protein>
<evidence type="ECO:0000313" key="4">
    <source>
        <dbReference type="Proteomes" id="UP000011625"/>
    </source>
</evidence>
<evidence type="ECO:0000259" key="2">
    <source>
        <dbReference type="SMART" id="SM00116"/>
    </source>
</evidence>
<gene>
    <name evidence="3" type="ORF">C450_08502</name>
</gene>
<dbReference type="PANTHER" id="PTHR43080">
    <property type="entry name" value="CBS DOMAIN-CONTAINING PROTEIN CBSX3, MITOCHONDRIAL"/>
    <property type="match status" value="1"/>
</dbReference>
<dbReference type="Pfam" id="PF00571">
    <property type="entry name" value="CBS"/>
    <property type="match status" value="2"/>
</dbReference>
<keyword evidence="4" id="KW-1185">Reference proteome</keyword>
<name>M0N633_9EURY</name>
<dbReference type="EMBL" id="AOME01000051">
    <property type="protein sequence ID" value="EMA53341.1"/>
    <property type="molecule type" value="Genomic_DNA"/>
</dbReference>
<sequence length="178" mass="18512">MSSDVTVREVMTREFVGVNEGDRVVETVELLLDEGAECAIVLRGRDPVGMLSERDALSLVTSDTDPATATVADVMSDGVIQIPSDEPLTAAAGTMGREGVRWLLAVEDEDPVGVVTAHDVVVASTMVPDADTGTGPRSSTSDPAAEYDTQGICEACGALANDLVNANGQLVCTNCREA</sequence>
<comment type="caution">
    <text evidence="3">The sequence shown here is derived from an EMBL/GenBank/DDBJ whole genome shotgun (WGS) entry which is preliminary data.</text>
</comment>
<dbReference type="InterPro" id="IPR046342">
    <property type="entry name" value="CBS_dom_sf"/>
</dbReference>
<dbReference type="InterPro" id="IPR051257">
    <property type="entry name" value="Diverse_CBS-Domain"/>
</dbReference>
<dbReference type="PATRIC" id="fig|1227456.3.peg.1714"/>
<feature type="domain" description="CBS" evidence="2">
    <location>
        <begin position="78"/>
        <end position="125"/>
    </location>
</feature>
<evidence type="ECO:0000313" key="3">
    <source>
        <dbReference type="EMBL" id="EMA53341.1"/>
    </source>
</evidence>
<dbReference type="PANTHER" id="PTHR43080:SF2">
    <property type="entry name" value="CBS DOMAIN-CONTAINING PROTEIN"/>
    <property type="match status" value="1"/>
</dbReference>
<evidence type="ECO:0000256" key="1">
    <source>
        <dbReference type="ARBA" id="ARBA00023122"/>
    </source>
</evidence>
<reference evidence="3 4" key="1">
    <citation type="journal article" date="2014" name="PLoS Genet.">
        <title>Phylogenetically driven sequencing of extremely halophilic archaea reveals strategies for static and dynamic osmo-response.</title>
        <authorList>
            <person name="Becker E.A."/>
            <person name="Seitzer P.M."/>
            <person name="Tritt A."/>
            <person name="Larsen D."/>
            <person name="Krusor M."/>
            <person name="Yao A.I."/>
            <person name="Wu D."/>
            <person name="Madern D."/>
            <person name="Eisen J.A."/>
            <person name="Darling A.E."/>
            <person name="Facciotti M.T."/>
        </authorList>
    </citation>
    <scope>NUCLEOTIDE SEQUENCE [LARGE SCALE GENOMIC DNA]</scope>
    <source>
        <strain evidence="3 4">DSM 8989</strain>
    </source>
</reference>
<dbReference type="Gene3D" id="3.10.580.10">
    <property type="entry name" value="CBS-domain"/>
    <property type="match status" value="1"/>
</dbReference>
<dbReference type="STRING" id="1227456.C450_08502"/>
<proteinExistence type="predicted"/>
<dbReference type="Proteomes" id="UP000011625">
    <property type="component" value="Unassembled WGS sequence"/>
</dbReference>
<dbReference type="OrthoDB" id="65817at2157"/>
<keyword evidence="1" id="KW-0129">CBS domain</keyword>
<dbReference type="CDD" id="cd02205">
    <property type="entry name" value="CBS_pair_SF"/>
    <property type="match status" value="1"/>
</dbReference>
<dbReference type="SMART" id="SM00116">
    <property type="entry name" value="CBS"/>
    <property type="match status" value="2"/>
</dbReference>
<dbReference type="RefSeq" id="WP_005042531.1">
    <property type="nucleotide sequence ID" value="NZ_AOME01000051.1"/>
</dbReference>
<dbReference type="AlphaFoldDB" id="M0N633"/>
<dbReference type="SUPFAM" id="SSF54631">
    <property type="entry name" value="CBS-domain pair"/>
    <property type="match status" value="1"/>
</dbReference>
<dbReference type="InterPro" id="IPR000644">
    <property type="entry name" value="CBS_dom"/>
</dbReference>
<accession>M0N633</accession>
<organism evidence="3 4">
    <name type="scientific">Halococcus salifodinae DSM 8989</name>
    <dbReference type="NCBI Taxonomy" id="1227456"/>
    <lineage>
        <taxon>Archaea</taxon>
        <taxon>Methanobacteriati</taxon>
        <taxon>Methanobacteriota</taxon>
        <taxon>Stenosarchaea group</taxon>
        <taxon>Halobacteria</taxon>
        <taxon>Halobacteriales</taxon>
        <taxon>Halococcaceae</taxon>
        <taxon>Halococcus</taxon>
    </lineage>
</organism>
<feature type="domain" description="CBS" evidence="2">
    <location>
        <begin position="14"/>
        <end position="61"/>
    </location>
</feature>